<dbReference type="AlphaFoldDB" id="A0A918YPG2"/>
<feature type="region of interest" description="Disordered" evidence="1">
    <location>
        <begin position="100"/>
        <end position="119"/>
    </location>
</feature>
<comment type="caution">
    <text evidence="2">The sequence shown here is derived from an EMBL/GenBank/DDBJ whole genome shotgun (WGS) entry which is preliminary data.</text>
</comment>
<reference evidence="2" key="1">
    <citation type="journal article" date="2014" name="Int. J. Syst. Evol. Microbiol.">
        <title>Complete genome sequence of Corynebacterium casei LMG S-19264T (=DSM 44701T), isolated from a smear-ripened cheese.</title>
        <authorList>
            <consortium name="US DOE Joint Genome Institute (JGI-PGF)"/>
            <person name="Walter F."/>
            <person name="Albersmeier A."/>
            <person name="Kalinowski J."/>
            <person name="Ruckert C."/>
        </authorList>
    </citation>
    <scope>NUCLEOTIDE SEQUENCE</scope>
    <source>
        <strain evidence="2">JCM 4714</strain>
    </source>
</reference>
<feature type="compositionally biased region" description="Basic and acidic residues" evidence="1">
    <location>
        <begin position="100"/>
        <end position="112"/>
    </location>
</feature>
<sequence length="119" mass="12833">MADQDDAATLRGRAKNLREAARQARSLAPRLGGYLDDVSRQACNGINDFVVRNSEWSSAIWHGPYAQQCAQALVTHQATLESMATALMADASRWDAEATDLETRAKDADKKTASAGGSH</sequence>
<keyword evidence="3" id="KW-1185">Reference proteome</keyword>
<name>A0A918YPG2_9ACTN</name>
<organism evidence="2 3">
    <name type="scientific">Streptomyces alanosinicus</name>
    <dbReference type="NCBI Taxonomy" id="68171"/>
    <lineage>
        <taxon>Bacteria</taxon>
        <taxon>Bacillati</taxon>
        <taxon>Actinomycetota</taxon>
        <taxon>Actinomycetes</taxon>
        <taxon>Kitasatosporales</taxon>
        <taxon>Streptomycetaceae</taxon>
        <taxon>Streptomyces</taxon>
    </lineage>
</organism>
<accession>A0A918YPG2</accession>
<dbReference type="RefSeq" id="WP_189957866.1">
    <property type="nucleotide sequence ID" value="NZ_BMVG01000030.1"/>
</dbReference>
<evidence type="ECO:0000256" key="1">
    <source>
        <dbReference type="SAM" id="MobiDB-lite"/>
    </source>
</evidence>
<dbReference type="EMBL" id="BMVG01000030">
    <property type="protein sequence ID" value="GHE11730.1"/>
    <property type="molecule type" value="Genomic_DNA"/>
</dbReference>
<proteinExistence type="predicted"/>
<evidence type="ECO:0000313" key="3">
    <source>
        <dbReference type="Proteomes" id="UP000655443"/>
    </source>
</evidence>
<evidence type="ECO:0000313" key="2">
    <source>
        <dbReference type="EMBL" id="GHE11730.1"/>
    </source>
</evidence>
<protein>
    <submittedName>
        <fullName evidence="2">Uncharacterized protein</fullName>
    </submittedName>
</protein>
<dbReference type="Proteomes" id="UP000655443">
    <property type="component" value="Unassembled WGS sequence"/>
</dbReference>
<reference evidence="2" key="2">
    <citation type="submission" date="2020-09" db="EMBL/GenBank/DDBJ databases">
        <authorList>
            <person name="Sun Q."/>
            <person name="Ohkuma M."/>
        </authorList>
    </citation>
    <scope>NUCLEOTIDE SEQUENCE</scope>
    <source>
        <strain evidence="2">JCM 4714</strain>
    </source>
</reference>
<gene>
    <name evidence="2" type="ORF">GCM10010339_72520</name>
</gene>